<name>A0AAU9DC69_9LACO</name>
<evidence type="ECO:0000313" key="2">
    <source>
        <dbReference type="EMBL" id="BDR55756.1"/>
    </source>
</evidence>
<dbReference type="InterPro" id="IPR035093">
    <property type="entry name" value="RelE/ParE_toxin_dom_sf"/>
</dbReference>
<reference evidence="2 3" key="1">
    <citation type="journal article" date="2023" name="Microbiol. Spectr.">
        <title>Symbiosis of Carpenter Bees with Uncharacterized Lactic Acid Bacteria Showing NAD Auxotrophy.</title>
        <authorList>
            <person name="Kawasaki S."/>
            <person name="Ozawa K."/>
            <person name="Mori T."/>
            <person name="Yamamoto A."/>
            <person name="Ito M."/>
            <person name="Ohkuma M."/>
            <person name="Sakamoto M."/>
            <person name="Matsutani M."/>
        </authorList>
    </citation>
    <scope>NUCLEOTIDE SEQUENCE [LARGE SCALE GENOMIC DNA]</scope>
    <source>
        <strain evidence="2 3">KimC2</strain>
    </source>
</reference>
<organism evidence="2 3">
    <name type="scientific">Xylocopilactobacillus apis</name>
    <dbReference type="NCBI Taxonomy" id="2932183"/>
    <lineage>
        <taxon>Bacteria</taxon>
        <taxon>Bacillati</taxon>
        <taxon>Bacillota</taxon>
        <taxon>Bacilli</taxon>
        <taxon>Lactobacillales</taxon>
        <taxon>Lactobacillaceae</taxon>
        <taxon>Xylocopilactobacillus</taxon>
    </lineage>
</organism>
<keyword evidence="3" id="KW-1185">Reference proteome</keyword>
<dbReference type="RefSeq" id="WP_317697309.1">
    <property type="nucleotide sequence ID" value="NZ_AP026801.1"/>
</dbReference>
<evidence type="ECO:0000256" key="1">
    <source>
        <dbReference type="ARBA" id="ARBA00022649"/>
    </source>
</evidence>
<protein>
    <submittedName>
        <fullName evidence="2">Addiction module toxin RelE</fullName>
    </submittedName>
</protein>
<evidence type="ECO:0000313" key="3">
    <source>
        <dbReference type="Proteomes" id="UP001321804"/>
    </source>
</evidence>
<dbReference type="EMBL" id="AP026801">
    <property type="protein sequence ID" value="BDR55756.1"/>
    <property type="molecule type" value="Genomic_DNA"/>
</dbReference>
<dbReference type="AlphaFoldDB" id="A0AAU9DC69"/>
<proteinExistence type="predicted"/>
<dbReference type="InterPro" id="IPR007712">
    <property type="entry name" value="RelE/ParE_toxin"/>
</dbReference>
<keyword evidence="1" id="KW-1277">Toxin-antitoxin system</keyword>
<sequence length="107" mass="12746">MEKNWKIDYSAKALFDIINLKTHLYELSRSEQTTKNKIAKIENAVKQLDHQPFRYPLTSIETFRTKEIRFMPIDKYIVLYLPNKDSHTVSIVRIIYGKMDMAHLDLE</sequence>
<gene>
    <name evidence="2" type="ORF">KIMC2_03180</name>
</gene>
<dbReference type="Gene3D" id="3.30.2310.20">
    <property type="entry name" value="RelE-like"/>
    <property type="match status" value="1"/>
</dbReference>
<dbReference type="Pfam" id="PF05016">
    <property type="entry name" value="ParE_toxin"/>
    <property type="match status" value="1"/>
</dbReference>
<accession>A0AAU9DC69</accession>
<dbReference type="KEGG" id="xak:KIMC2_03180"/>
<dbReference type="Proteomes" id="UP001321804">
    <property type="component" value="Chromosome"/>
</dbReference>